<evidence type="ECO:0008006" key="5">
    <source>
        <dbReference type="Google" id="ProtNLM"/>
    </source>
</evidence>
<evidence type="ECO:0000259" key="2">
    <source>
        <dbReference type="Pfam" id="PF23635"/>
    </source>
</evidence>
<dbReference type="EMBL" id="OZ075142">
    <property type="protein sequence ID" value="CAL5034482.1"/>
    <property type="molecule type" value="Genomic_DNA"/>
</dbReference>
<dbReference type="InterPro" id="IPR001810">
    <property type="entry name" value="F-box_dom"/>
</dbReference>
<name>A0ABC9DAT2_9POAL</name>
<dbReference type="InterPro" id="IPR056594">
    <property type="entry name" value="AT5G49610-like_b-prop"/>
</dbReference>
<proteinExistence type="predicted"/>
<dbReference type="PANTHER" id="PTHR32133">
    <property type="entry name" value="OS07G0120400 PROTEIN"/>
    <property type="match status" value="1"/>
</dbReference>
<dbReference type="AlphaFoldDB" id="A0ABC9DAT2"/>
<keyword evidence="4" id="KW-1185">Reference proteome</keyword>
<dbReference type="Pfam" id="PF00646">
    <property type="entry name" value="F-box"/>
    <property type="match status" value="1"/>
</dbReference>
<evidence type="ECO:0000259" key="1">
    <source>
        <dbReference type="Pfam" id="PF00646"/>
    </source>
</evidence>
<feature type="domain" description="F-box protein AT5G49610-like beta-propeller" evidence="2">
    <location>
        <begin position="92"/>
        <end position="364"/>
    </location>
</feature>
<feature type="domain" description="F-box" evidence="1">
    <location>
        <begin position="11"/>
        <end position="48"/>
    </location>
</feature>
<dbReference type="Proteomes" id="UP001497457">
    <property type="component" value="Chromosome 32b"/>
</dbReference>
<evidence type="ECO:0000313" key="3">
    <source>
        <dbReference type="EMBL" id="CAL5034482.1"/>
    </source>
</evidence>
<evidence type="ECO:0000313" key="4">
    <source>
        <dbReference type="Proteomes" id="UP001497457"/>
    </source>
</evidence>
<dbReference type="PANTHER" id="PTHR32133:SF379">
    <property type="entry name" value="F-BOX DOMAIN-CONTAINING PROTEIN"/>
    <property type="match status" value="1"/>
</dbReference>
<accession>A0ABC9DAT2</accession>
<gene>
    <name evidence="3" type="ORF">URODEC1_LOCUS83117</name>
</gene>
<dbReference type="Pfam" id="PF23635">
    <property type="entry name" value="Beta-prop_AT5G49610-like"/>
    <property type="match status" value="1"/>
</dbReference>
<dbReference type="SUPFAM" id="SSF81383">
    <property type="entry name" value="F-box domain"/>
    <property type="match status" value="1"/>
</dbReference>
<organism evidence="3 4">
    <name type="scientific">Urochloa decumbens</name>
    <dbReference type="NCBI Taxonomy" id="240449"/>
    <lineage>
        <taxon>Eukaryota</taxon>
        <taxon>Viridiplantae</taxon>
        <taxon>Streptophyta</taxon>
        <taxon>Embryophyta</taxon>
        <taxon>Tracheophyta</taxon>
        <taxon>Spermatophyta</taxon>
        <taxon>Magnoliopsida</taxon>
        <taxon>Liliopsida</taxon>
        <taxon>Poales</taxon>
        <taxon>Poaceae</taxon>
        <taxon>PACMAD clade</taxon>
        <taxon>Panicoideae</taxon>
        <taxon>Panicodae</taxon>
        <taxon>Paniceae</taxon>
        <taxon>Melinidinae</taxon>
        <taxon>Urochloa</taxon>
    </lineage>
</organism>
<sequence length="386" mass="42872">MDPPAAAALMDELVKEILIRVPPDDPASLVGAALVCKRWCRLIAGASFRCRFRELHPAPPMLGYLYRRPKDTGFVPTSSFRPPHAVRDGWRVLDARHGRVLVLDAAEQYKTMDMALVVWDPVSDEQRRLSALWSLFSSWSAALLCATAGCDHLDCCRGPFLVVFVATGFILPAETSAYLYSSEQGVWSEPLDVYDSDDCILILHRALVGNSLYFNYEPNTRILEYNLGRQELSVIKLPSAFHGWHVALMESEDGVLGFATLQESKLSLWAREAGPDGYASWAQRRVIELDKLLPVSDCSRLLSPYMDPIACPPYVVAVTDGVDVIFVWTDDGLFAIHLKSSRAKKIGQFISNFGVVPYMSFCTPVLSLALTGKEEPRLDALIASQT</sequence>
<reference evidence="3" key="1">
    <citation type="submission" date="2024-10" db="EMBL/GenBank/DDBJ databases">
        <authorList>
            <person name="Ryan C."/>
        </authorList>
    </citation>
    <scope>NUCLEOTIDE SEQUENCE [LARGE SCALE GENOMIC DNA]</scope>
</reference>
<protein>
    <recommendedName>
        <fullName evidence="5">F-box domain-containing protein</fullName>
    </recommendedName>
</protein>
<dbReference type="InterPro" id="IPR036047">
    <property type="entry name" value="F-box-like_dom_sf"/>
</dbReference>